<dbReference type="InterPro" id="IPR025724">
    <property type="entry name" value="GAG-pre-integrase_dom"/>
</dbReference>
<name>A0AA38WR82_9ASTR</name>
<keyword evidence="4" id="KW-1185">Reference proteome</keyword>
<evidence type="ECO:0000259" key="2">
    <source>
        <dbReference type="Pfam" id="PF22936"/>
    </source>
</evidence>
<gene>
    <name evidence="3" type="ORF">OSB04_005069</name>
</gene>
<feature type="domain" description="Retrovirus-related Pol polyprotein from transposon TNT 1-94-like beta-barrel" evidence="2">
    <location>
        <begin position="135"/>
        <end position="212"/>
    </location>
</feature>
<evidence type="ECO:0000313" key="4">
    <source>
        <dbReference type="Proteomes" id="UP001172457"/>
    </source>
</evidence>
<comment type="caution">
    <text evidence="3">The sequence shown here is derived from an EMBL/GenBank/DDBJ whole genome shotgun (WGS) entry which is preliminary data.</text>
</comment>
<reference evidence="3" key="1">
    <citation type="submission" date="2023-03" db="EMBL/GenBank/DDBJ databases">
        <title>Chromosome-scale reference genome and RAD-based genetic map of yellow starthistle (Centaurea solstitialis) reveal putative structural variation and QTLs associated with invader traits.</title>
        <authorList>
            <person name="Reatini B."/>
            <person name="Cang F.A."/>
            <person name="Jiang Q."/>
            <person name="Mckibben M.T.W."/>
            <person name="Barker M.S."/>
            <person name="Rieseberg L.H."/>
            <person name="Dlugosch K.M."/>
        </authorList>
    </citation>
    <scope>NUCLEOTIDE SEQUENCE</scope>
    <source>
        <strain evidence="3">CAN-66</strain>
        <tissue evidence="3">Leaf</tissue>
    </source>
</reference>
<dbReference type="InterPro" id="IPR054722">
    <property type="entry name" value="PolX-like_BBD"/>
</dbReference>
<dbReference type="Proteomes" id="UP001172457">
    <property type="component" value="Chromosome 2"/>
</dbReference>
<dbReference type="EMBL" id="JARYMX010000002">
    <property type="protein sequence ID" value="KAJ9559909.1"/>
    <property type="molecule type" value="Genomic_DNA"/>
</dbReference>
<dbReference type="Pfam" id="PF22936">
    <property type="entry name" value="Pol_BBD"/>
    <property type="match status" value="1"/>
</dbReference>
<evidence type="ECO:0000313" key="3">
    <source>
        <dbReference type="EMBL" id="KAJ9559909.1"/>
    </source>
</evidence>
<accession>A0AA38WR82</accession>
<dbReference type="PANTHER" id="PTHR47592:SF29">
    <property type="entry name" value="ZINC FINGER, CCHC-TYPE"/>
    <property type="match status" value="1"/>
</dbReference>
<organism evidence="3 4">
    <name type="scientific">Centaurea solstitialis</name>
    <name type="common">yellow star-thistle</name>
    <dbReference type="NCBI Taxonomy" id="347529"/>
    <lineage>
        <taxon>Eukaryota</taxon>
        <taxon>Viridiplantae</taxon>
        <taxon>Streptophyta</taxon>
        <taxon>Embryophyta</taxon>
        <taxon>Tracheophyta</taxon>
        <taxon>Spermatophyta</taxon>
        <taxon>Magnoliopsida</taxon>
        <taxon>eudicotyledons</taxon>
        <taxon>Gunneridae</taxon>
        <taxon>Pentapetalae</taxon>
        <taxon>asterids</taxon>
        <taxon>campanulids</taxon>
        <taxon>Asterales</taxon>
        <taxon>Asteraceae</taxon>
        <taxon>Carduoideae</taxon>
        <taxon>Cardueae</taxon>
        <taxon>Centaureinae</taxon>
        <taxon>Centaurea</taxon>
    </lineage>
</organism>
<dbReference type="Pfam" id="PF13976">
    <property type="entry name" value="gag_pre-integrs"/>
    <property type="match status" value="1"/>
</dbReference>
<dbReference type="AlphaFoldDB" id="A0AA38WR82"/>
<feature type="domain" description="GAG-pre-integrase" evidence="1">
    <location>
        <begin position="250"/>
        <end position="299"/>
    </location>
</feature>
<proteinExistence type="predicted"/>
<sequence length="359" mass="40856">MLEIDPPVIDPTNVPLAELLSRTATEQNLTGSERGREMVDLRMVMEQYNELLCILGQFTQNNMKINECITLLSMIDKLPTSWRKFKHNLETSKGGFISRNNNGGNKGSNNPALTKEGQILSSLHNSMNYNDDRAWLVDSGATSHMRRDGRWFEKLTPINDGSIMKMRDESTSQVCGVRTINLSFTYGKSINLSNVFFVPRIHKILVSGGCLNCADRFILSQVGAFIGFGYFSNEMFHLNVITSLFVIMIIASSKIGDSLLWHARLGYVNFRKMHEMSNDGSILLSGISAEMYKTCMLTKITKQHFPNVNRKSKVLELIHRDLCDFHETPFLDNKKFTITFIDDSSRFCYMYLLHSKDEA</sequence>
<dbReference type="PANTHER" id="PTHR47592">
    <property type="entry name" value="PBF68 PROTEIN"/>
    <property type="match status" value="1"/>
</dbReference>
<protein>
    <submittedName>
        <fullName evidence="3">Uncharacterized protein</fullName>
    </submittedName>
</protein>
<evidence type="ECO:0000259" key="1">
    <source>
        <dbReference type="Pfam" id="PF13976"/>
    </source>
</evidence>